<proteinExistence type="predicted"/>
<protein>
    <submittedName>
        <fullName evidence="1">Uncharacterized protein</fullName>
    </submittedName>
</protein>
<dbReference type="STRING" id="1888892.BFL28_06715"/>
<evidence type="ECO:0000313" key="2">
    <source>
        <dbReference type="Proteomes" id="UP000094487"/>
    </source>
</evidence>
<accession>A0A1E3LRL6</accession>
<evidence type="ECO:0000313" key="1">
    <source>
        <dbReference type="EMBL" id="ODP36401.1"/>
    </source>
</evidence>
<gene>
    <name evidence="1" type="ORF">BFL28_06715</name>
</gene>
<reference evidence="1 2" key="1">
    <citation type="submission" date="2016-08" db="EMBL/GenBank/DDBJ databases">
        <title>Draft genome of the agarase producing Sphingomonas sp. MCT13.</title>
        <authorList>
            <person name="D'Andrea M.M."/>
            <person name="Rossolini G.M."/>
            <person name="Thaller M.C."/>
        </authorList>
    </citation>
    <scope>NUCLEOTIDE SEQUENCE [LARGE SCALE GENOMIC DNA]</scope>
    <source>
        <strain evidence="1 2">MCT13</strain>
    </source>
</reference>
<organism evidence="1 2">
    <name type="scientific">Sphingomonas turrisvirgatae</name>
    <dbReference type="NCBI Taxonomy" id="1888892"/>
    <lineage>
        <taxon>Bacteria</taxon>
        <taxon>Pseudomonadati</taxon>
        <taxon>Pseudomonadota</taxon>
        <taxon>Alphaproteobacteria</taxon>
        <taxon>Sphingomonadales</taxon>
        <taxon>Sphingomonadaceae</taxon>
        <taxon>Sphingomonas</taxon>
    </lineage>
</organism>
<dbReference type="EMBL" id="MDDS01000075">
    <property type="protein sequence ID" value="ODP36401.1"/>
    <property type="molecule type" value="Genomic_DNA"/>
</dbReference>
<comment type="caution">
    <text evidence="1">The sequence shown here is derived from an EMBL/GenBank/DDBJ whole genome shotgun (WGS) entry which is preliminary data.</text>
</comment>
<dbReference type="OrthoDB" id="8085427at2"/>
<keyword evidence="2" id="KW-1185">Reference proteome</keyword>
<sequence length="82" mass="8723">MSSASVIMEDARRAGLLDGDSTEHVSFRAPKALLEAAKRESGATRPTELGLLALAMLAQPDPAASFLKKTRGKLGADHQLDY</sequence>
<dbReference type="Proteomes" id="UP000094487">
    <property type="component" value="Unassembled WGS sequence"/>
</dbReference>
<name>A0A1E3LRL6_9SPHN</name>
<dbReference type="AlphaFoldDB" id="A0A1E3LRL6"/>